<name>A0A2V2N1Z2_9EURY</name>
<dbReference type="GeneID" id="97611251"/>
<keyword evidence="2" id="KW-1185">Reference proteome</keyword>
<protein>
    <recommendedName>
        <fullName evidence="3">Thioredoxin domain-containing protein</fullName>
    </recommendedName>
</protein>
<comment type="caution">
    <text evidence="1">The sequence shown here is derived from an EMBL/GenBank/DDBJ whole genome shotgun (WGS) entry which is preliminary data.</text>
</comment>
<evidence type="ECO:0000313" key="2">
    <source>
        <dbReference type="Proteomes" id="UP000245934"/>
    </source>
</evidence>
<dbReference type="InterPro" id="IPR047698">
    <property type="entry name" value="ArsF-like"/>
</dbReference>
<accession>A0A2V2N1Z2</accession>
<reference evidence="1 2" key="1">
    <citation type="submission" date="2018-05" db="EMBL/GenBank/DDBJ databases">
        <title>Draft genome of Methanospirillum stamsii Pt1.</title>
        <authorList>
            <person name="Dueholm M.S."/>
            <person name="Nielsen P.H."/>
            <person name="Bakmann L.F."/>
            <person name="Otzen D.E."/>
        </authorList>
    </citation>
    <scope>NUCLEOTIDE SEQUENCE [LARGE SCALE GENOMIC DNA]</scope>
    <source>
        <strain evidence="1 2">Pt1</strain>
    </source>
</reference>
<dbReference type="OrthoDB" id="112040at2157"/>
<proteinExistence type="predicted"/>
<dbReference type="NCBIfam" id="NF040494">
    <property type="entry name" value="nitrored_ArsF"/>
    <property type="match status" value="1"/>
</dbReference>
<evidence type="ECO:0000313" key="1">
    <source>
        <dbReference type="EMBL" id="PWR69461.1"/>
    </source>
</evidence>
<sequence>MSNLETRSKRLAFTIIITVFLFLSSAVMICSASETTDDGTSSVEKVEVYHFHLKHQCYSCIRLGELAEQTVNKNFADELESGKIVFGHLTVDDPTDKEIVDKYSASGSSLMIGVYTPDGFKVEEDTKVWYKLGNPDEYEAYLKDLIEKRLSGNMN</sequence>
<dbReference type="EMBL" id="QGMZ01000089">
    <property type="protein sequence ID" value="PWR69461.1"/>
    <property type="molecule type" value="Genomic_DNA"/>
</dbReference>
<dbReference type="AlphaFoldDB" id="A0A2V2N1Z2"/>
<dbReference type="Proteomes" id="UP000245934">
    <property type="component" value="Unassembled WGS sequence"/>
</dbReference>
<evidence type="ECO:0008006" key="3">
    <source>
        <dbReference type="Google" id="ProtNLM"/>
    </source>
</evidence>
<gene>
    <name evidence="1" type="ORF">DLD82_18165</name>
</gene>
<dbReference type="RefSeq" id="WP_109942537.1">
    <property type="nucleotide sequence ID" value="NZ_CP176366.1"/>
</dbReference>
<organism evidence="1 2">
    <name type="scientific">Methanospirillum stamsii</name>
    <dbReference type="NCBI Taxonomy" id="1277351"/>
    <lineage>
        <taxon>Archaea</taxon>
        <taxon>Methanobacteriati</taxon>
        <taxon>Methanobacteriota</taxon>
        <taxon>Stenosarchaea group</taxon>
        <taxon>Methanomicrobia</taxon>
        <taxon>Methanomicrobiales</taxon>
        <taxon>Methanospirillaceae</taxon>
        <taxon>Methanospirillum</taxon>
    </lineage>
</organism>